<dbReference type="Proteomes" id="UP000316079">
    <property type="component" value="Unassembled WGS sequence"/>
</dbReference>
<dbReference type="OrthoDB" id="14252at2759"/>
<evidence type="ECO:0000256" key="1">
    <source>
        <dbReference type="SAM" id="MobiDB-lite"/>
    </source>
</evidence>
<feature type="compositionally biased region" description="Polar residues" evidence="1">
    <location>
        <begin position="24"/>
        <end position="35"/>
    </location>
</feature>
<sequence length="174" mass="20130">MRRMSASQRHQWKAHQYVTPLRNPETSLSVSSAPSFTGSVYARGNVFEESFSTQQCYEEKQKRFLKTTDRRRQAEERETEDSMEERRLAEERGSTRKNRRKRGRKRKSASLRDDPIDAVDEWDTIAVQTKPEKVQRIKETYSHPSPHCTTTVGPFCGEVKEKMAGEDGKATKSS</sequence>
<dbReference type="AlphaFoldDB" id="A0A553Q610"/>
<accession>A0A553Q610</accession>
<feature type="region of interest" description="Disordered" evidence="1">
    <location>
        <begin position="133"/>
        <end position="154"/>
    </location>
</feature>
<reference evidence="2 3" key="1">
    <citation type="journal article" date="2019" name="Sci. Data">
        <title>Hybrid genome assembly and annotation of Danionella translucida.</title>
        <authorList>
            <person name="Kadobianskyi M."/>
            <person name="Schulze L."/>
            <person name="Schuelke M."/>
            <person name="Judkewitz B."/>
        </authorList>
    </citation>
    <scope>NUCLEOTIDE SEQUENCE [LARGE SCALE GENOMIC DNA]</scope>
    <source>
        <strain evidence="2 3">Bolton</strain>
    </source>
</reference>
<feature type="compositionally biased region" description="Basic and acidic residues" evidence="1">
    <location>
        <begin position="58"/>
        <end position="76"/>
    </location>
</feature>
<proteinExistence type="predicted"/>
<feature type="region of interest" description="Disordered" evidence="1">
    <location>
        <begin position="1"/>
        <end position="35"/>
    </location>
</feature>
<protein>
    <submittedName>
        <fullName evidence="2">Uncharacterized protein</fullName>
    </submittedName>
</protein>
<name>A0A553Q610_9TELE</name>
<feature type="compositionally biased region" description="Basic residues" evidence="1">
    <location>
        <begin position="95"/>
        <end position="109"/>
    </location>
</feature>
<dbReference type="EMBL" id="SRMA01026294">
    <property type="protein sequence ID" value="TRY85376.1"/>
    <property type="molecule type" value="Genomic_DNA"/>
</dbReference>
<feature type="compositionally biased region" description="Basic and acidic residues" evidence="1">
    <location>
        <begin position="84"/>
        <end position="94"/>
    </location>
</feature>
<evidence type="ECO:0000313" key="2">
    <source>
        <dbReference type="EMBL" id="TRY85376.1"/>
    </source>
</evidence>
<organism evidence="2 3">
    <name type="scientific">Danionella cerebrum</name>
    <dbReference type="NCBI Taxonomy" id="2873325"/>
    <lineage>
        <taxon>Eukaryota</taxon>
        <taxon>Metazoa</taxon>
        <taxon>Chordata</taxon>
        <taxon>Craniata</taxon>
        <taxon>Vertebrata</taxon>
        <taxon>Euteleostomi</taxon>
        <taxon>Actinopterygii</taxon>
        <taxon>Neopterygii</taxon>
        <taxon>Teleostei</taxon>
        <taxon>Ostariophysi</taxon>
        <taxon>Cypriniformes</taxon>
        <taxon>Danionidae</taxon>
        <taxon>Danioninae</taxon>
        <taxon>Danionella</taxon>
    </lineage>
</organism>
<gene>
    <name evidence="2" type="ORF">DNTS_016400</name>
</gene>
<feature type="region of interest" description="Disordered" evidence="1">
    <location>
        <begin position="58"/>
        <end position="114"/>
    </location>
</feature>
<keyword evidence="3" id="KW-1185">Reference proteome</keyword>
<evidence type="ECO:0000313" key="3">
    <source>
        <dbReference type="Proteomes" id="UP000316079"/>
    </source>
</evidence>
<comment type="caution">
    <text evidence="2">The sequence shown here is derived from an EMBL/GenBank/DDBJ whole genome shotgun (WGS) entry which is preliminary data.</text>
</comment>